<dbReference type="EMBL" id="FQTT01000001">
    <property type="protein sequence ID" value="SHE23918.1"/>
    <property type="molecule type" value="Genomic_DNA"/>
</dbReference>
<name>A0A1M4RVA6_9ACTO</name>
<sequence>MARMPVSTSSPVIRPGGTADLDAVAKLLTEVFTADPLMHTIAARAPKPVAALDHLHRCELTAHYLSPDASQRAGTHVDLAVADAGTPNERLLGVALWDAPAQDRHATGPFGSEPLDGVDLDLLGGAWELVLLDAAQCESAQPPQPYWYLYMLAVAPGARGSGVGTALLRHGLERVDADGVAAHLESTTPASRRLYERLGFSLAATLDAPPLPVYWALTRPAHPRR</sequence>
<keyword evidence="2" id="KW-0012">Acyltransferase</keyword>
<dbReference type="SUPFAM" id="SSF55729">
    <property type="entry name" value="Acyl-CoA N-acyltransferases (Nat)"/>
    <property type="match status" value="1"/>
</dbReference>
<dbReference type="PANTHER" id="PTHR42791:SF1">
    <property type="entry name" value="N-ACETYLTRANSFERASE DOMAIN-CONTAINING PROTEIN"/>
    <property type="match status" value="1"/>
</dbReference>
<keyword evidence="2" id="KW-0808">Transferase</keyword>
<dbReference type="PANTHER" id="PTHR42791">
    <property type="entry name" value="GNAT FAMILY ACETYLTRANSFERASE"/>
    <property type="match status" value="1"/>
</dbReference>
<dbReference type="Gene3D" id="3.40.630.30">
    <property type="match status" value="1"/>
</dbReference>
<evidence type="ECO:0000313" key="3">
    <source>
        <dbReference type="Proteomes" id="UP000184291"/>
    </source>
</evidence>
<dbReference type="Pfam" id="PF00583">
    <property type="entry name" value="Acetyltransf_1"/>
    <property type="match status" value="1"/>
</dbReference>
<feature type="domain" description="N-acetyltransferase" evidence="1">
    <location>
        <begin position="77"/>
        <end position="220"/>
    </location>
</feature>
<protein>
    <submittedName>
        <fullName evidence="2">Acyl-coa n-acyltransferase</fullName>
    </submittedName>
</protein>
<dbReference type="CDD" id="cd04301">
    <property type="entry name" value="NAT_SF"/>
    <property type="match status" value="1"/>
</dbReference>
<dbReference type="PROSITE" id="PS51186">
    <property type="entry name" value="GNAT"/>
    <property type="match status" value="1"/>
</dbReference>
<organism evidence="2 3">
    <name type="scientific">Actinomyces glycerinitolerans</name>
    <dbReference type="NCBI Taxonomy" id="1892869"/>
    <lineage>
        <taxon>Bacteria</taxon>
        <taxon>Bacillati</taxon>
        <taxon>Actinomycetota</taxon>
        <taxon>Actinomycetes</taxon>
        <taxon>Actinomycetales</taxon>
        <taxon>Actinomycetaceae</taxon>
        <taxon>Actinomyces</taxon>
    </lineage>
</organism>
<dbReference type="GO" id="GO:0016747">
    <property type="term" value="F:acyltransferase activity, transferring groups other than amino-acyl groups"/>
    <property type="evidence" value="ECO:0007669"/>
    <property type="project" value="InterPro"/>
</dbReference>
<dbReference type="InterPro" id="IPR016181">
    <property type="entry name" value="Acyl_CoA_acyltransferase"/>
</dbReference>
<reference evidence="3" key="1">
    <citation type="submission" date="2016-09" db="EMBL/GenBank/DDBJ databases">
        <authorList>
            <person name="Strepis N."/>
        </authorList>
    </citation>
    <scope>NUCLEOTIDE SEQUENCE [LARGE SCALE GENOMIC DNA]</scope>
</reference>
<keyword evidence="3" id="KW-1185">Reference proteome</keyword>
<evidence type="ECO:0000259" key="1">
    <source>
        <dbReference type="PROSITE" id="PS51186"/>
    </source>
</evidence>
<accession>A0A1M4RVA6</accession>
<evidence type="ECO:0000313" key="2">
    <source>
        <dbReference type="EMBL" id="SHE23918.1"/>
    </source>
</evidence>
<dbReference type="STRING" id="1892869.ACGLYG10_0116"/>
<dbReference type="Proteomes" id="UP000184291">
    <property type="component" value="Unassembled WGS sequence"/>
</dbReference>
<gene>
    <name evidence="2" type="ORF">ACGLYG10_0116</name>
</gene>
<proteinExistence type="predicted"/>
<dbReference type="RefSeq" id="WP_244542515.1">
    <property type="nucleotide sequence ID" value="NZ_FQTT01000001.1"/>
</dbReference>
<dbReference type="InterPro" id="IPR052523">
    <property type="entry name" value="Trichothecene_AcTrans"/>
</dbReference>
<dbReference type="InterPro" id="IPR000182">
    <property type="entry name" value="GNAT_dom"/>
</dbReference>
<dbReference type="AlphaFoldDB" id="A0A1M4RVA6"/>